<gene>
    <name evidence="1" type="ORF">IW261DRAFT_1512586</name>
</gene>
<comment type="caution">
    <text evidence="1">The sequence shown here is derived from an EMBL/GenBank/DDBJ whole genome shotgun (WGS) entry which is preliminary data.</text>
</comment>
<proteinExistence type="predicted"/>
<evidence type="ECO:0000313" key="1">
    <source>
        <dbReference type="EMBL" id="KAK0471315.1"/>
    </source>
</evidence>
<reference evidence="1" key="1">
    <citation type="submission" date="2023-06" db="EMBL/GenBank/DDBJ databases">
        <authorList>
            <consortium name="Lawrence Berkeley National Laboratory"/>
            <person name="Ahrendt S."/>
            <person name="Sahu N."/>
            <person name="Indic B."/>
            <person name="Wong-Bajracharya J."/>
            <person name="Merenyi Z."/>
            <person name="Ke H.-M."/>
            <person name="Monk M."/>
            <person name="Kocsube S."/>
            <person name="Drula E."/>
            <person name="Lipzen A."/>
            <person name="Balint B."/>
            <person name="Henrissat B."/>
            <person name="Andreopoulos B."/>
            <person name="Martin F.M."/>
            <person name="Harder C.B."/>
            <person name="Rigling D."/>
            <person name="Ford K.L."/>
            <person name="Foster G.D."/>
            <person name="Pangilinan J."/>
            <person name="Papanicolaou A."/>
            <person name="Barry K."/>
            <person name="LaButti K."/>
            <person name="Viragh M."/>
            <person name="Koriabine M."/>
            <person name="Yan M."/>
            <person name="Riley R."/>
            <person name="Champramary S."/>
            <person name="Plett K.L."/>
            <person name="Tsai I.J."/>
            <person name="Slot J."/>
            <person name="Sipos G."/>
            <person name="Plett J."/>
            <person name="Nagy L.G."/>
            <person name="Grigoriev I.V."/>
        </authorList>
    </citation>
    <scope>NUCLEOTIDE SEQUENCE</scope>
    <source>
        <strain evidence="1">ICMP 16352</strain>
    </source>
</reference>
<keyword evidence="2" id="KW-1185">Reference proteome</keyword>
<name>A0AA39UA94_9AGAR</name>
<dbReference type="AlphaFoldDB" id="A0AA39UA94"/>
<evidence type="ECO:0000313" key="2">
    <source>
        <dbReference type="Proteomes" id="UP001175227"/>
    </source>
</evidence>
<dbReference type="EMBL" id="JAUEPR010000052">
    <property type="protein sequence ID" value="KAK0471315.1"/>
    <property type="molecule type" value="Genomic_DNA"/>
</dbReference>
<sequence>MHSRFMSECTYPTSTCAVKRKNLNRDQRKEFLDNDEWVADTDLHSVVCKGCERNVALDGRNGHYYLNFWVKHRSRCPTVYVTWLQKKGMVPDADKEWFRKHNHIIEQA</sequence>
<dbReference type="Proteomes" id="UP001175227">
    <property type="component" value="Unassembled WGS sequence"/>
</dbReference>
<accession>A0AA39UA94</accession>
<organism evidence="1 2">
    <name type="scientific">Armillaria novae-zelandiae</name>
    <dbReference type="NCBI Taxonomy" id="153914"/>
    <lineage>
        <taxon>Eukaryota</taxon>
        <taxon>Fungi</taxon>
        <taxon>Dikarya</taxon>
        <taxon>Basidiomycota</taxon>
        <taxon>Agaricomycotina</taxon>
        <taxon>Agaricomycetes</taxon>
        <taxon>Agaricomycetidae</taxon>
        <taxon>Agaricales</taxon>
        <taxon>Marasmiineae</taxon>
        <taxon>Physalacriaceae</taxon>
        <taxon>Armillaria</taxon>
    </lineage>
</organism>
<protein>
    <submittedName>
        <fullName evidence="1">Uncharacterized protein</fullName>
    </submittedName>
</protein>